<dbReference type="RefSeq" id="WP_061146352.1">
    <property type="nucleotide sequence ID" value="NZ_FCOM02000005.1"/>
</dbReference>
<proteinExistence type="predicted"/>
<dbReference type="OrthoDB" id="9011335at2"/>
<dbReference type="AlphaFoldDB" id="A0A158HEQ4"/>
<reference evidence="1" key="1">
    <citation type="submission" date="2016-01" db="EMBL/GenBank/DDBJ databases">
        <authorList>
            <person name="Peeters C."/>
        </authorList>
    </citation>
    <scope>NUCLEOTIDE SEQUENCE [LARGE SCALE GENOMIC DNA]</scope>
    <source>
        <strain evidence="1">LMG 29317</strain>
    </source>
</reference>
<dbReference type="EMBL" id="FCOM02000005">
    <property type="protein sequence ID" value="SAL42513.1"/>
    <property type="molecule type" value="Genomic_DNA"/>
</dbReference>
<name>A0A158HEQ4_9BURK</name>
<keyword evidence="2" id="KW-1185">Reference proteome</keyword>
<sequence length="118" mass="13633">MKLTVKAVRSSEAAHILRRALGPVRAWEKALDEMRRDEEAHYLGLRIEPYGRQRDQTGCARPVYLLDNVLEFVRQAREAALHPTNPGHVQIFEVEIDTAIVCPWRFITLKTKRPHAVH</sequence>
<accession>A0A158HEQ4</accession>
<gene>
    <name evidence="1" type="ORF">AWB74_01732</name>
</gene>
<evidence type="ECO:0000313" key="2">
    <source>
        <dbReference type="Proteomes" id="UP000055019"/>
    </source>
</evidence>
<protein>
    <submittedName>
        <fullName evidence="1">Uncharacterized protein</fullName>
    </submittedName>
</protein>
<organism evidence="1 2">
    <name type="scientific">Caballeronia arvi</name>
    <dbReference type="NCBI Taxonomy" id="1777135"/>
    <lineage>
        <taxon>Bacteria</taxon>
        <taxon>Pseudomonadati</taxon>
        <taxon>Pseudomonadota</taxon>
        <taxon>Betaproteobacteria</taxon>
        <taxon>Burkholderiales</taxon>
        <taxon>Burkholderiaceae</taxon>
        <taxon>Caballeronia</taxon>
    </lineage>
</organism>
<dbReference type="Proteomes" id="UP000055019">
    <property type="component" value="Unassembled WGS sequence"/>
</dbReference>
<comment type="caution">
    <text evidence="1">The sequence shown here is derived from an EMBL/GenBank/DDBJ whole genome shotgun (WGS) entry which is preliminary data.</text>
</comment>
<evidence type="ECO:0000313" key="1">
    <source>
        <dbReference type="EMBL" id="SAL42513.1"/>
    </source>
</evidence>